<dbReference type="Proteomes" id="UP000216682">
    <property type="component" value="Unassembled WGS sequence"/>
</dbReference>
<evidence type="ECO:0000313" key="2">
    <source>
        <dbReference type="Proteomes" id="UP000216682"/>
    </source>
</evidence>
<protein>
    <submittedName>
        <fullName evidence="1">Uncharacterized protein</fullName>
    </submittedName>
</protein>
<evidence type="ECO:0000313" key="1">
    <source>
        <dbReference type="EMBL" id="OZT78255.1"/>
    </source>
</evidence>
<dbReference type="AlphaFoldDB" id="A0A265E9U5"/>
<accession>A0A265E9U5</accession>
<proteinExistence type="predicted"/>
<gene>
    <name evidence="1" type="ORF">CFN03_02960</name>
</gene>
<comment type="caution">
    <text evidence="1">The sequence shown here is derived from an EMBL/GenBank/DDBJ whole genome shotgun (WGS) entry which is preliminary data.</text>
</comment>
<name>A0A265E9U5_9STAP</name>
<sequence length="367" mass="43434">MYIYYKKYSSVRNYKDNRYMINNSQKSNNKDYSDFYNLNKFTIIRSAIIVGMLPNSHQNISREVKLWRIKSVITFIEFNKQHVYPSENLDFLEQSEKTIIGYFLGMVFAHIHMQKCYGLRHIAHLKTHGIITKNNIYYNETNQLVESRRSPDFWGYNKKNKESYLIEAKGSTQKDKRITPNTIERAALQLNDVMEVRFTGNQYSNTYNISFTEKNKNLNKLIIGTHPFSKQGEYIQEQVVTQSNRIPISLQIDENIMIYHYYCHLIRLLQSEKNDIKSFILEEINLEFKVLYLRELNCYIGVMKEIYEVLDPLVNEEFNINCLKINISKEISKTLDTLEFMEIEKKVDSQKNISLGIDGVICFEKKA</sequence>
<reference evidence="1 2" key="1">
    <citation type="submission" date="2017-07" db="EMBL/GenBank/DDBJ databases">
        <title>Shotgun whole genome sequences of three halophilic bacterial isolates.</title>
        <authorList>
            <person name="Pozzo T."/>
            <person name="Higdon S.M."/>
            <person name="Quillaguaman J."/>
        </authorList>
    </citation>
    <scope>NUCLEOTIDE SEQUENCE [LARGE SCALE GENOMIC DNA]</scope>
    <source>
        <strain evidence="1 2">BU-1</strain>
    </source>
</reference>
<organism evidence="1 2">
    <name type="scientific">Salinicoccus roseus</name>
    <dbReference type="NCBI Taxonomy" id="45670"/>
    <lineage>
        <taxon>Bacteria</taxon>
        <taxon>Bacillati</taxon>
        <taxon>Bacillota</taxon>
        <taxon>Bacilli</taxon>
        <taxon>Bacillales</taxon>
        <taxon>Staphylococcaceae</taxon>
        <taxon>Salinicoccus</taxon>
    </lineage>
</organism>
<dbReference type="RefSeq" id="WP_094905718.1">
    <property type="nucleotide sequence ID" value="NZ_NPEZ01000001.1"/>
</dbReference>
<dbReference type="EMBL" id="NPEZ01000001">
    <property type="protein sequence ID" value="OZT78255.1"/>
    <property type="molecule type" value="Genomic_DNA"/>
</dbReference>